<name>A0AAD7C8D3_9AGAR</name>
<evidence type="ECO:0000256" key="3">
    <source>
        <dbReference type="ARBA" id="ARBA00007726"/>
    </source>
</evidence>
<keyword evidence="6" id="KW-0547">Nucleotide-binding</keyword>
<dbReference type="InterPro" id="IPR016194">
    <property type="entry name" value="SPOC-like_C_dom_sf"/>
</dbReference>
<dbReference type="FunFam" id="1.10.1600.10:FF:000002">
    <property type="entry name" value="X-ray repair cross-complementing protein 5"/>
    <property type="match status" value="1"/>
</dbReference>
<evidence type="ECO:0000256" key="5">
    <source>
        <dbReference type="ARBA" id="ARBA00022454"/>
    </source>
</evidence>
<organism evidence="18 19">
    <name type="scientific">Roridomyces roridus</name>
    <dbReference type="NCBI Taxonomy" id="1738132"/>
    <lineage>
        <taxon>Eukaryota</taxon>
        <taxon>Fungi</taxon>
        <taxon>Dikarya</taxon>
        <taxon>Basidiomycota</taxon>
        <taxon>Agaricomycotina</taxon>
        <taxon>Agaricomycetes</taxon>
        <taxon>Agaricomycetidae</taxon>
        <taxon>Agaricales</taxon>
        <taxon>Marasmiineae</taxon>
        <taxon>Mycenaceae</taxon>
        <taxon>Roridomyces</taxon>
    </lineage>
</organism>
<sequence length="374" mass="41885">MSSQQGGFRRELAMGEVQYIWGDPDEAVQQVAISSITQAMYEKGVMAIARWVPTDDKDPKMGVLSPCIGTDVDCLLWVGMPFADDVRKYTFASLDHLVSKKGEEITEHPYIPTENQLEAMDNFVDNMDLMEAGDKDEEGNRGPWFETPLSYNPAIHRIKQAHFHALTSDLAINPLPPPHPELLKYWAPPRRVLRRSEDAIEECMVEFNVKEVPKKVPKARKDGHVHAKDDDDDIFLLDVKPRASRVKKAEPASSQSKAADETEDESEDEAGAKTKPTSTPPPKNDCGNPLPTPAPSLSPQINPGRAPKLMSRAARSRRKVELLEWFEVLRETCLKEDEIDAWNTNSVQNAPLSQEIANVRKVGRKLSLISDQEA</sequence>
<keyword evidence="19" id="KW-1185">Reference proteome</keyword>
<evidence type="ECO:0000256" key="4">
    <source>
        <dbReference type="ARBA" id="ARBA00012551"/>
    </source>
</evidence>
<evidence type="ECO:0000256" key="9">
    <source>
        <dbReference type="ARBA" id="ARBA00022806"/>
    </source>
</evidence>
<evidence type="ECO:0000256" key="14">
    <source>
        <dbReference type="ARBA" id="ARBA00023204"/>
    </source>
</evidence>
<keyword evidence="8" id="KW-0378">Hydrolase</keyword>
<dbReference type="GO" id="GO:0005524">
    <property type="term" value="F:ATP binding"/>
    <property type="evidence" value="ECO:0007669"/>
    <property type="project" value="UniProtKB-KW"/>
</dbReference>
<evidence type="ECO:0000256" key="16">
    <source>
        <dbReference type="SAM" id="MobiDB-lite"/>
    </source>
</evidence>
<proteinExistence type="inferred from homology"/>
<dbReference type="GO" id="GO:0016787">
    <property type="term" value="F:hydrolase activity"/>
    <property type="evidence" value="ECO:0007669"/>
    <property type="project" value="UniProtKB-KW"/>
</dbReference>
<comment type="similarity">
    <text evidence="3">Belongs to the ku80 family.</text>
</comment>
<evidence type="ECO:0000256" key="6">
    <source>
        <dbReference type="ARBA" id="ARBA00022741"/>
    </source>
</evidence>
<dbReference type="GO" id="GO:0000723">
    <property type="term" value="P:telomere maintenance"/>
    <property type="evidence" value="ECO:0007669"/>
    <property type="project" value="TreeGrafter"/>
</dbReference>
<keyword evidence="10" id="KW-0067">ATP-binding</keyword>
<keyword evidence="12" id="KW-0238">DNA-binding</keyword>
<dbReference type="GO" id="GO:0003690">
    <property type="term" value="F:double-stranded DNA binding"/>
    <property type="evidence" value="ECO:0007669"/>
    <property type="project" value="TreeGrafter"/>
</dbReference>
<dbReference type="GO" id="GO:0003678">
    <property type="term" value="F:DNA helicase activity"/>
    <property type="evidence" value="ECO:0007669"/>
    <property type="project" value="UniProtKB-EC"/>
</dbReference>
<dbReference type="InterPro" id="IPR006164">
    <property type="entry name" value="DNA_bd_Ku70/Ku80"/>
</dbReference>
<evidence type="ECO:0000256" key="12">
    <source>
        <dbReference type="ARBA" id="ARBA00023125"/>
    </source>
</evidence>
<comment type="subcellular location">
    <subcellularLocation>
        <location evidence="2">Chromosome</location>
        <location evidence="2">Telomere</location>
    </subcellularLocation>
    <subcellularLocation>
        <location evidence="1">Nucleus</location>
    </subcellularLocation>
</comment>
<dbReference type="SUPFAM" id="SSF100939">
    <property type="entry name" value="SPOC domain-like"/>
    <property type="match status" value="1"/>
</dbReference>
<dbReference type="GO" id="GO:0043564">
    <property type="term" value="C:Ku70:Ku80 complex"/>
    <property type="evidence" value="ECO:0007669"/>
    <property type="project" value="TreeGrafter"/>
</dbReference>
<comment type="caution">
    <text evidence="18">The sequence shown here is derived from an EMBL/GenBank/DDBJ whole genome shotgun (WGS) entry which is preliminary data.</text>
</comment>
<feature type="region of interest" description="Disordered" evidence="16">
    <location>
        <begin position="244"/>
        <end position="314"/>
    </location>
</feature>
<keyword evidence="7" id="KW-0227">DNA damage</keyword>
<gene>
    <name evidence="18" type="ORF">FB45DRAFT_862876</name>
</gene>
<evidence type="ECO:0000256" key="11">
    <source>
        <dbReference type="ARBA" id="ARBA00022895"/>
    </source>
</evidence>
<evidence type="ECO:0000256" key="13">
    <source>
        <dbReference type="ARBA" id="ARBA00023172"/>
    </source>
</evidence>
<dbReference type="GO" id="GO:0006310">
    <property type="term" value="P:DNA recombination"/>
    <property type="evidence" value="ECO:0007669"/>
    <property type="project" value="UniProtKB-KW"/>
</dbReference>
<evidence type="ECO:0000256" key="15">
    <source>
        <dbReference type="ARBA" id="ARBA00023242"/>
    </source>
</evidence>
<dbReference type="EC" id="3.6.4.12" evidence="4"/>
<dbReference type="Pfam" id="PF02735">
    <property type="entry name" value="Ku"/>
    <property type="match status" value="1"/>
</dbReference>
<protein>
    <recommendedName>
        <fullName evidence="4">DNA helicase</fullName>
        <ecNumber evidence="4">3.6.4.12</ecNumber>
    </recommendedName>
</protein>
<dbReference type="PANTHER" id="PTHR12604">
    <property type="entry name" value="KU AUTOANTIGEN DNA HELICASE"/>
    <property type="match status" value="1"/>
</dbReference>
<keyword evidence="14" id="KW-0234">DNA repair</keyword>
<keyword evidence="15" id="KW-0539">Nucleus</keyword>
<keyword evidence="13" id="KW-0233">DNA recombination</keyword>
<dbReference type="AlphaFoldDB" id="A0AAD7C8D3"/>
<keyword evidence="9" id="KW-0347">Helicase</keyword>
<feature type="domain" description="Ku" evidence="17">
    <location>
        <begin position="15"/>
        <end position="117"/>
    </location>
</feature>
<evidence type="ECO:0000313" key="18">
    <source>
        <dbReference type="EMBL" id="KAJ7641783.1"/>
    </source>
</evidence>
<evidence type="ECO:0000256" key="1">
    <source>
        <dbReference type="ARBA" id="ARBA00004123"/>
    </source>
</evidence>
<keyword evidence="11" id="KW-0779">Telomere</keyword>
<dbReference type="Proteomes" id="UP001221142">
    <property type="component" value="Unassembled WGS sequence"/>
</dbReference>
<dbReference type="PANTHER" id="PTHR12604:SF4">
    <property type="entry name" value="X-RAY REPAIR CROSS-COMPLEMENTING PROTEIN 5"/>
    <property type="match status" value="1"/>
</dbReference>
<dbReference type="GO" id="GO:0042162">
    <property type="term" value="F:telomeric DNA binding"/>
    <property type="evidence" value="ECO:0007669"/>
    <property type="project" value="TreeGrafter"/>
</dbReference>
<accession>A0AAD7C8D3</accession>
<dbReference type="GO" id="GO:0006303">
    <property type="term" value="P:double-strand break repair via nonhomologous end joining"/>
    <property type="evidence" value="ECO:0007669"/>
    <property type="project" value="InterPro"/>
</dbReference>
<dbReference type="Gene3D" id="2.40.290.10">
    <property type="match status" value="1"/>
</dbReference>
<evidence type="ECO:0000256" key="10">
    <source>
        <dbReference type="ARBA" id="ARBA00022840"/>
    </source>
</evidence>
<evidence type="ECO:0000256" key="2">
    <source>
        <dbReference type="ARBA" id="ARBA00004574"/>
    </source>
</evidence>
<dbReference type="Gene3D" id="1.10.1600.10">
    <property type="match status" value="1"/>
</dbReference>
<reference evidence="18" key="1">
    <citation type="submission" date="2023-03" db="EMBL/GenBank/DDBJ databases">
        <title>Massive genome expansion in bonnet fungi (Mycena s.s.) driven by repeated elements and novel gene families across ecological guilds.</title>
        <authorList>
            <consortium name="Lawrence Berkeley National Laboratory"/>
            <person name="Harder C.B."/>
            <person name="Miyauchi S."/>
            <person name="Viragh M."/>
            <person name="Kuo A."/>
            <person name="Thoen E."/>
            <person name="Andreopoulos B."/>
            <person name="Lu D."/>
            <person name="Skrede I."/>
            <person name="Drula E."/>
            <person name="Henrissat B."/>
            <person name="Morin E."/>
            <person name="Kohler A."/>
            <person name="Barry K."/>
            <person name="LaButti K."/>
            <person name="Morin E."/>
            <person name="Salamov A."/>
            <person name="Lipzen A."/>
            <person name="Mereny Z."/>
            <person name="Hegedus B."/>
            <person name="Baldrian P."/>
            <person name="Stursova M."/>
            <person name="Weitz H."/>
            <person name="Taylor A."/>
            <person name="Grigoriev I.V."/>
            <person name="Nagy L.G."/>
            <person name="Martin F."/>
            <person name="Kauserud H."/>
        </authorList>
    </citation>
    <scope>NUCLEOTIDE SEQUENCE</scope>
    <source>
        <strain evidence="18">9284</strain>
    </source>
</reference>
<evidence type="ECO:0000256" key="7">
    <source>
        <dbReference type="ARBA" id="ARBA00022763"/>
    </source>
</evidence>
<evidence type="ECO:0000256" key="8">
    <source>
        <dbReference type="ARBA" id="ARBA00022801"/>
    </source>
</evidence>
<dbReference type="EMBL" id="JARKIF010000004">
    <property type="protein sequence ID" value="KAJ7641783.1"/>
    <property type="molecule type" value="Genomic_DNA"/>
</dbReference>
<dbReference type="GO" id="GO:0000781">
    <property type="term" value="C:chromosome, telomeric region"/>
    <property type="evidence" value="ECO:0007669"/>
    <property type="project" value="UniProtKB-SubCell"/>
</dbReference>
<evidence type="ECO:0000259" key="17">
    <source>
        <dbReference type="Pfam" id="PF02735"/>
    </source>
</evidence>
<keyword evidence="5" id="KW-0158">Chromosome</keyword>
<evidence type="ECO:0000313" key="19">
    <source>
        <dbReference type="Proteomes" id="UP001221142"/>
    </source>
</evidence>